<keyword evidence="7 10" id="KW-0472">Membrane</keyword>
<feature type="domain" description="Vitamin K epoxide reductase" evidence="11">
    <location>
        <begin position="23"/>
        <end position="164"/>
    </location>
</feature>
<keyword evidence="3 10" id="KW-0812">Transmembrane</keyword>
<dbReference type="EMBL" id="JSUH01000018">
    <property type="protein sequence ID" value="KHD96377.1"/>
    <property type="molecule type" value="Genomic_DNA"/>
</dbReference>
<gene>
    <name evidence="12" type="ORF">GY22_15925</name>
</gene>
<proteinExistence type="inferred from homology"/>
<feature type="transmembrane region" description="Helical" evidence="10">
    <location>
        <begin position="26"/>
        <end position="46"/>
    </location>
</feature>
<evidence type="ECO:0000256" key="6">
    <source>
        <dbReference type="ARBA" id="ARBA00023002"/>
    </source>
</evidence>
<evidence type="ECO:0000256" key="1">
    <source>
        <dbReference type="ARBA" id="ARBA00004141"/>
    </source>
</evidence>
<evidence type="ECO:0000256" key="4">
    <source>
        <dbReference type="ARBA" id="ARBA00022719"/>
    </source>
</evidence>
<keyword evidence="9" id="KW-0676">Redox-active center</keyword>
<accession>A0A0A6YAL3</accession>
<comment type="subcellular location">
    <subcellularLocation>
        <location evidence="1">Membrane</location>
        <topology evidence="1">Multi-pass membrane protein</topology>
    </subcellularLocation>
</comment>
<keyword evidence="13" id="KW-1185">Reference proteome</keyword>
<feature type="transmembrane region" description="Helical" evidence="10">
    <location>
        <begin position="183"/>
        <end position="208"/>
    </location>
</feature>
<dbReference type="AlphaFoldDB" id="A0A0A6YAL3"/>
<dbReference type="OrthoDB" id="9783799at2"/>
<dbReference type="GO" id="GO:0048038">
    <property type="term" value="F:quinone binding"/>
    <property type="evidence" value="ECO:0007669"/>
    <property type="project" value="UniProtKB-KW"/>
</dbReference>
<comment type="caution">
    <text evidence="12">The sequence shown here is derived from an EMBL/GenBank/DDBJ whole genome shotgun (WGS) entry which is preliminary data.</text>
</comment>
<feature type="transmembrane region" description="Helical" evidence="10">
    <location>
        <begin position="87"/>
        <end position="105"/>
    </location>
</feature>
<dbReference type="RefSeq" id="WP_035930031.1">
    <property type="nucleotide sequence ID" value="NZ_JSUH01000018.1"/>
</dbReference>
<protein>
    <submittedName>
        <fullName evidence="12">Vitamin K epoxide reductase</fullName>
    </submittedName>
</protein>
<dbReference type="PANTHER" id="PTHR34573:SF1">
    <property type="entry name" value="VITAMIN K EPOXIDE REDUCTASE DOMAIN-CONTAINING PROTEIN"/>
    <property type="match status" value="1"/>
</dbReference>
<feature type="transmembrane region" description="Helical" evidence="10">
    <location>
        <begin position="112"/>
        <end position="133"/>
    </location>
</feature>
<evidence type="ECO:0000256" key="5">
    <source>
        <dbReference type="ARBA" id="ARBA00022989"/>
    </source>
</evidence>
<dbReference type="SMART" id="SM00756">
    <property type="entry name" value="VKc"/>
    <property type="match status" value="1"/>
</dbReference>
<evidence type="ECO:0000256" key="7">
    <source>
        <dbReference type="ARBA" id="ARBA00023136"/>
    </source>
</evidence>
<evidence type="ECO:0000256" key="10">
    <source>
        <dbReference type="SAM" id="Phobius"/>
    </source>
</evidence>
<dbReference type="GO" id="GO:0016491">
    <property type="term" value="F:oxidoreductase activity"/>
    <property type="evidence" value="ECO:0007669"/>
    <property type="project" value="UniProtKB-KW"/>
</dbReference>
<dbReference type="CDD" id="cd12922">
    <property type="entry name" value="VKOR_5"/>
    <property type="match status" value="1"/>
</dbReference>
<evidence type="ECO:0000313" key="13">
    <source>
        <dbReference type="Proteomes" id="UP000030466"/>
    </source>
</evidence>
<dbReference type="InterPro" id="IPR038354">
    <property type="entry name" value="VKOR_sf"/>
</dbReference>
<keyword evidence="6" id="KW-0560">Oxidoreductase</keyword>
<keyword evidence="8" id="KW-1015">Disulfide bond</keyword>
<sequence>MTSTPPRLDDSPAVSRGPDARADRRWGLVALVTGLLGFYGAATLVYERLQLFLDAGHRTSCDINSWLSCGTVMRTPQAEAFGFPNPFIGIVAYAVVVAVALAVLAGARFAAWYWWGLQIGVTLGWVFVLWLWWQTTFEINALCLYCMLVWVMQTVLLVHTTTRNLRGGVLPAPAGVARGAEQWAWFVSAALLVLLFGTVLVRFAGVIFPA</sequence>
<evidence type="ECO:0000256" key="9">
    <source>
        <dbReference type="ARBA" id="ARBA00023284"/>
    </source>
</evidence>
<dbReference type="Proteomes" id="UP000030466">
    <property type="component" value="Unassembled WGS sequence"/>
</dbReference>
<evidence type="ECO:0000313" key="12">
    <source>
        <dbReference type="EMBL" id="KHD96377.1"/>
    </source>
</evidence>
<evidence type="ECO:0000256" key="3">
    <source>
        <dbReference type="ARBA" id="ARBA00022692"/>
    </source>
</evidence>
<evidence type="ECO:0000256" key="8">
    <source>
        <dbReference type="ARBA" id="ARBA00023157"/>
    </source>
</evidence>
<evidence type="ECO:0000256" key="2">
    <source>
        <dbReference type="ARBA" id="ARBA00006214"/>
    </source>
</evidence>
<organism evidence="12 13">
    <name type="scientific">Kocuria rosea subsp. polaris</name>
    <dbReference type="NCBI Taxonomy" id="136273"/>
    <lineage>
        <taxon>Bacteria</taxon>
        <taxon>Bacillati</taxon>
        <taxon>Actinomycetota</taxon>
        <taxon>Actinomycetes</taxon>
        <taxon>Micrococcales</taxon>
        <taxon>Micrococcaceae</taxon>
        <taxon>Kocuria</taxon>
    </lineage>
</organism>
<evidence type="ECO:0000259" key="11">
    <source>
        <dbReference type="SMART" id="SM00756"/>
    </source>
</evidence>
<dbReference type="GO" id="GO:0016020">
    <property type="term" value="C:membrane"/>
    <property type="evidence" value="ECO:0007669"/>
    <property type="project" value="UniProtKB-SubCell"/>
</dbReference>
<dbReference type="InterPro" id="IPR041714">
    <property type="entry name" value="VKOR_Actinobacteria"/>
</dbReference>
<reference evidence="12 13" key="1">
    <citation type="journal article" date="2003" name="Int. J. Syst. Evol. Microbiol.">
        <title>Kocuria polaris sp. nov., an orange-pigmented psychrophilic bacterium isolated from an Antarctic cyanobacterial mat sample.</title>
        <authorList>
            <person name="Reddy G.S."/>
            <person name="Prakash J.S."/>
            <person name="Prabahar V."/>
            <person name="Matsumoto G.I."/>
            <person name="Stackebrandt E."/>
            <person name="Shivaji S."/>
        </authorList>
    </citation>
    <scope>NUCLEOTIDE SEQUENCE [LARGE SCALE GENOMIC DNA]</scope>
    <source>
        <strain evidence="12 13">CMS 76or</strain>
    </source>
</reference>
<keyword evidence="4" id="KW-0874">Quinone</keyword>
<dbReference type="Pfam" id="PF07884">
    <property type="entry name" value="VKOR"/>
    <property type="match status" value="1"/>
</dbReference>
<dbReference type="Gene3D" id="1.20.1440.130">
    <property type="entry name" value="VKOR domain"/>
    <property type="match status" value="1"/>
</dbReference>
<feature type="transmembrane region" description="Helical" evidence="10">
    <location>
        <begin position="139"/>
        <end position="162"/>
    </location>
</feature>
<dbReference type="PANTHER" id="PTHR34573">
    <property type="entry name" value="VKC DOMAIN-CONTAINING PROTEIN"/>
    <property type="match status" value="1"/>
</dbReference>
<comment type="similarity">
    <text evidence="2">Belongs to the VKOR family.</text>
</comment>
<keyword evidence="5 10" id="KW-1133">Transmembrane helix</keyword>
<name>A0A0A6YAL3_KOCRO</name>
<dbReference type="InterPro" id="IPR012932">
    <property type="entry name" value="VKOR"/>
</dbReference>